<dbReference type="InterPro" id="IPR012318">
    <property type="entry name" value="HTH_CRP"/>
</dbReference>
<protein>
    <submittedName>
        <fullName evidence="2">Helix-turn-helix domain-containing protein</fullName>
    </submittedName>
</protein>
<dbReference type="Proteomes" id="UP000460626">
    <property type="component" value="Unassembled WGS sequence"/>
</dbReference>
<dbReference type="InterPro" id="IPR014710">
    <property type="entry name" value="RmlC-like_jellyroll"/>
</dbReference>
<dbReference type="RefSeq" id="WP_160731775.1">
    <property type="nucleotide sequence ID" value="NZ_BMJK01000001.1"/>
</dbReference>
<dbReference type="GO" id="GO:0006355">
    <property type="term" value="P:regulation of DNA-templated transcription"/>
    <property type="evidence" value="ECO:0007669"/>
    <property type="project" value="InterPro"/>
</dbReference>
<reference evidence="2 3" key="1">
    <citation type="submission" date="2019-12" db="EMBL/GenBank/DDBJ databases">
        <title>Genomic-based taxomic classification of the family Erythrobacteraceae.</title>
        <authorList>
            <person name="Xu L."/>
        </authorList>
    </citation>
    <scope>NUCLEOTIDE SEQUENCE [LARGE SCALE GENOMIC DNA]</scope>
    <source>
        <strain evidence="2 3">RC4-10-4</strain>
    </source>
</reference>
<dbReference type="PROSITE" id="PS51257">
    <property type="entry name" value="PROKAR_LIPOPROTEIN"/>
    <property type="match status" value="1"/>
</dbReference>
<dbReference type="Pfam" id="PF13545">
    <property type="entry name" value="HTH_Crp_2"/>
    <property type="match status" value="1"/>
</dbReference>
<dbReference type="OrthoDB" id="7506088at2"/>
<dbReference type="SUPFAM" id="SSF46785">
    <property type="entry name" value="Winged helix' DNA-binding domain"/>
    <property type="match status" value="1"/>
</dbReference>
<dbReference type="Gene3D" id="2.60.120.10">
    <property type="entry name" value="Jelly Rolls"/>
    <property type="match status" value="1"/>
</dbReference>
<name>A0A844ZY71_9SPHN</name>
<dbReference type="GO" id="GO:0003677">
    <property type="term" value="F:DNA binding"/>
    <property type="evidence" value="ECO:0007669"/>
    <property type="project" value="InterPro"/>
</dbReference>
<dbReference type="EMBL" id="WTYH01000001">
    <property type="protein sequence ID" value="MXO92160.1"/>
    <property type="molecule type" value="Genomic_DNA"/>
</dbReference>
<gene>
    <name evidence="2" type="ORF">GRI62_00885</name>
</gene>
<evidence type="ECO:0000313" key="2">
    <source>
        <dbReference type="EMBL" id="MXO92160.1"/>
    </source>
</evidence>
<proteinExistence type="predicted"/>
<comment type="caution">
    <text evidence="2">The sequence shown here is derived from an EMBL/GenBank/DDBJ whole genome shotgun (WGS) entry which is preliminary data.</text>
</comment>
<accession>A0A844ZY71</accession>
<evidence type="ECO:0000313" key="3">
    <source>
        <dbReference type="Proteomes" id="UP000460626"/>
    </source>
</evidence>
<organism evidence="2 3">
    <name type="scientific">Aurantiacibacter arachoides</name>
    <dbReference type="NCBI Taxonomy" id="1850444"/>
    <lineage>
        <taxon>Bacteria</taxon>
        <taxon>Pseudomonadati</taxon>
        <taxon>Pseudomonadota</taxon>
        <taxon>Alphaproteobacteria</taxon>
        <taxon>Sphingomonadales</taxon>
        <taxon>Erythrobacteraceae</taxon>
        <taxon>Aurantiacibacter</taxon>
    </lineage>
</organism>
<dbReference type="AlphaFoldDB" id="A0A844ZY71"/>
<evidence type="ECO:0000259" key="1">
    <source>
        <dbReference type="Pfam" id="PF13545"/>
    </source>
</evidence>
<sequence>MLFSVRCETGEKLGSGARAGLLIYFPVTLVACLQFTRQRCGVGLVGREGIVGWAAVLGDRGDGDSEATVLLDGGWALAISVDEMQRACHSSATLSLGLARFLQSYTIQLEGMIRARDRGNLKERLCAWLLMLHDRVDSDFLHVTHSDLAAQLGVRRASVTDTLHILEGESCLKCSRGMIYVVDRAHLKRSAGVSYEQLRLPTRQSLPGICVGKPLTEVRAVAHA</sequence>
<keyword evidence="3" id="KW-1185">Reference proteome</keyword>
<dbReference type="InterPro" id="IPR036390">
    <property type="entry name" value="WH_DNA-bd_sf"/>
</dbReference>
<feature type="domain" description="HTH crp-type" evidence="1">
    <location>
        <begin position="123"/>
        <end position="189"/>
    </location>
</feature>